<gene>
    <name evidence="6 8" type="primary">tgtA</name>
    <name evidence="8" type="ORF">ENO26_08270</name>
</gene>
<dbReference type="NCBIfam" id="TIGR00449">
    <property type="entry name" value="tgt_general"/>
    <property type="match status" value="1"/>
</dbReference>
<dbReference type="GO" id="GO:0005737">
    <property type="term" value="C:cytoplasm"/>
    <property type="evidence" value="ECO:0007669"/>
    <property type="project" value="TreeGrafter"/>
</dbReference>
<comment type="caution">
    <text evidence="6">Lacks conserved residue(s) required for the propagation of feature annotation.</text>
</comment>
<organism evidence="8">
    <name type="scientific">Ignisphaera aggregans</name>
    <dbReference type="NCBI Taxonomy" id="334771"/>
    <lineage>
        <taxon>Archaea</taxon>
        <taxon>Thermoproteota</taxon>
        <taxon>Thermoprotei</taxon>
        <taxon>Desulfurococcales</taxon>
        <taxon>Desulfurococcaceae</taxon>
        <taxon>Ignisphaera</taxon>
    </lineage>
</organism>
<comment type="catalytic activity">
    <reaction evidence="6">
        <text>guanosine(15) in tRNA + 7-cyano-7-carbaguanine = 7-cyano-7-carbaguanosine(15) in tRNA + guanine</text>
        <dbReference type="Rhea" id="RHEA:43164"/>
        <dbReference type="Rhea" id="RHEA-COMP:10371"/>
        <dbReference type="Rhea" id="RHEA-COMP:10372"/>
        <dbReference type="ChEBI" id="CHEBI:16235"/>
        <dbReference type="ChEBI" id="CHEBI:45075"/>
        <dbReference type="ChEBI" id="CHEBI:74269"/>
        <dbReference type="ChEBI" id="CHEBI:82850"/>
        <dbReference type="EC" id="2.4.2.48"/>
    </reaction>
</comment>
<evidence type="ECO:0000313" key="8">
    <source>
        <dbReference type="EMBL" id="HEM67536.1"/>
    </source>
</evidence>
<dbReference type="InterPro" id="IPR004804">
    <property type="entry name" value="TgtA"/>
</dbReference>
<dbReference type="UniPathway" id="UPA00393"/>
<keyword evidence="2 6" id="KW-0808">Transferase</keyword>
<dbReference type="Gene3D" id="3.20.20.105">
    <property type="entry name" value="Queuine tRNA-ribosyltransferase-like"/>
    <property type="match status" value="1"/>
</dbReference>
<dbReference type="NCBIfam" id="TIGR00432">
    <property type="entry name" value="arcsn_tRNA_tgt"/>
    <property type="match status" value="1"/>
</dbReference>
<dbReference type="GO" id="GO:0008270">
    <property type="term" value="F:zinc ion binding"/>
    <property type="evidence" value="ECO:0007669"/>
    <property type="project" value="UniProtKB-UniRule"/>
</dbReference>
<dbReference type="InterPro" id="IPR036511">
    <property type="entry name" value="TGT-like_sf"/>
</dbReference>
<accession>A0A7J2U4A6</accession>
<dbReference type="PANTHER" id="PTHR46499:SF1">
    <property type="entry name" value="QUEUINE TRNA-RIBOSYLTRANSFERASE"/>
    <property type="match status" value="1"/>
</dbReference>
<comment type="function">
    <text evidence="6">Exchanges the guanine residue with 7-cyano-7-deazaguanine (preQ0) at position 15 in the dihydrouridine loop (D-loop) of archaeal tRNAs.</text>
</comment>
<comment type="similarity">
    <text evidence="6">Belongs to the archaeosine tRNA-ribosyltransferase family.</text>
</comment>
<dbReference type="SUPFAM" id="SSF51713">
    <property type="entry name" value="tRNA-guanine transglycosylase"/>
    <property type="match status" value="1"/>
</dbReference>
<dbReference type="PANTHER" id="PTHR46499">
    <property type="entry name" value="QUEUINE TRNA-RIBOSYLTRANSFERASE"/>
    <property type="match status" value="1"/>
</dbReference>
<feature type="active site" description="Nucleophile" evidence="6">
    <location>
        <position position="81"/>
    </location>
</feature>
<evidence type="ECO:0000256" key="5">
    <source>
        <dbReference type="ARBA" id="ARBA00022833"/>
    </source>
</evidence>
<evidence type="ECO:0000256" key="1">
    <source>
        <dbReference type="ARBA" id="ARBA00022676"/>
    </source>
</evidence>
<comment type="cofactor">
    <cofactor evidence="6">
        <name>Zn(2+)</name>
        <dbReference type="ChEBI" id="CHEBI:29105"/>
    </cofactor>
    <text evidence="6">Binds 1 zinc ion per subunit.</text>
</comment>
<proteinExistence type="inferred from homology"/>
<dbReference type="EMBL" id="DSEU01000056">
    <property type="protein sequence ID" value="HEM67536.1"/>
    <property type="molecule type" value="Genomic_DNA"/>
</dbReference>
<dbReference type="GO" id="GO:0002099">
    <property type="term" value="P:tRNA wobble guanine modification"/>
    <property type="evidence" value="ECO:0007669"/>
    <property type="project" value="TreeGrafter"/>
</dbReference>
<dbReference type="HAMAP" id="MF_01634">
    <property type="entry name" value="TgtA_arch"/>
    <property type="match status" value="1"/>
</dbReference>
<evidence type="ECO:0000259" key="7">
    <source>
        <dbReference type="Pfam" id="PF01702"/>
    </source>
</evidence>
<feature type="binding site" evidence="6">
    <location>
        <position position="276"/>
    </location>
    <ligand>
        <name>Zn(2+)</name>
        <dbReference type="ChEBI" id="CHEBI:29105"/>
    </ligand>
</feature>
<dbReference type="InterPro" id="IPR050076">
    <property type="entry name" value="ArchSynthase1/Queuine_TRR"/>
</dbReference>
<dbReference type="EC" id="2.4.2.48" evidence="6"/>
<comment type="caution">
    <text evidence="8">The sequence shown here is derived from an EMBL/GenBank/DDBJ whole genome shotgun (WGS) entry which is preliminary data.</text>
</comment>
<dbReference type="GO" id="GO:0016763">
    <property type="term" value="F:pentosyltransferase activity"/>
    <property type="evidence" value="ECO:0007669"/>
    <property type="project" value="UniProtKB-UniRule"/>
</dbReference>
<comment type="pathway">
    <text evidence="6">tRNA modification; archaeosine-tRNA biosynthesis.</text>
</comment>
<protein>
    <recommendedName>
        <fullName evidence="6">tRNA-guanine(15) transglycosylase</fullName>
        <ecNumber evidence="6">2.4.2.48</ecNumber>
    </recommendedName>
    <alternativeName>
        <fullName evidence="6">7-cyano-7-deazaguanine tRNA-ribosyltransferase</fullName>
    </alternativeName>
    <alternativeName>
        <fullName evidence="6">Archaeal tRNA-guanine transglycosylase</fullName>
    </alternativeName>
</protein>
<evidence type="ECO:0000256" key="2">
    <source>
        <dbReference type="ARBA" id="ARBA00022679"/>
    </source>
</evidence>
<dbReference type="Pfam" id="PF01702">
    <property type="entry name" value="TGT"/>
    <property type="match status" value="1"/>
</dbReference>
<keyword evidence="1 6" id="KW-0328">Glycosyltransferase</keyword>
<evidence type="ECO:0000256" key="6">
    <source>
        <dbReference type="HAMAP-Rule" id="MF_01634"/>
    </source>
</evidence>
<keyword evidence="3 6" id="KW-0819">tRNA processing</keyword>
<keyword evidence="4 6" id="KW-0479">Metal-binding</keyword>
<keyword evidence="5 6" id="KW-0862">Zinc</keyword>
<name>A0A7J2U4A6_9CREN</name>
<evidence type="ECO:0000256" key="3">
    <source>
        <dbReference type="ARBA" id="ARBA00022694"/>
    </source>
</evidence>
<feature type="binding site" evidence="6">
    <location>
        <position position="274"/>
    </location>
    <ligand>
        <name>Zn(2+)</name>
        <dbReference type="ChEBI" id="CHEBI:29105"/>
    </ligand>
</feature>
<feature type="domain" description="tRNA-guanine(15) transglycosylase-like" evidence="7">
    <location>
        <begin position="8"/>
        <end position="334"/>
    </location>
</feature>
<feature type="binding site" evidence="6">
    <location>
        <position position="116"/>
    </location>
    <ligand>
        <name>substrate</name>
    </ligand>
</feature>
<sequence>MKDQDLAGRIGKLKTKSGHIETPYLFPVVDPTFRDQYVKPSELLEMGFNSIITNAYLLKKHVNIVSDVHNYLRFSGVIMTDSGAYQILKYGGVEVSNEEIIQYQCEIKTDIGVILDIPTQYNVSFDEAYSSALETYSRAQEAIKVINSEQCQDILWVLPVQGGVYIDIVKEFAQKSVDVFYNGFSIFALGSPTTLLEQYLFDKVIDMIFAVRSNVPFSAPLHLFGAGHPLIIPFAVALGVDMFDSASYILYAKDDRYITRKGTYRLKELEYTLCSCPICSKYSPKELREIPKNERVKLLSMHNLYVIREEINEIKQAIKEGRFWEYLEAKAYMHPAAKKAFETLFKYLEYLYKHTPYSKPNVKAVLLVSQNSIYNPKVLIPRRKILSRISTVNKSIIIFIPYISKDKVFMNNFVSNILKYVSTDTSSAKVYLYYPIIGIIPYELLTLFPYSQFEIGVEITDKIIEDLTYIIFESISLLKKDTSITLIWCKEISWQQELINRIIKAMNNSKLQRHIKTMAIECT</sequence>
<evidence type="ECO:0000256" key="4">
    <source>
        <dbReference type="ARBA" id="ARBA00022723"/>
    </source>
</evidence>
<dbReference type="InterPro" id="IPR002616">
    <property type="entry name" value="tRNA_ribo_trans-like"/>
</dbReference>
<dbReference type="AlphaFoldDB" id="A0A7J2U4A6"/>
<feature type="binding site" evidence="6">
    <location>
        <position position="279"/>
    </location>
    <ligand>
        <name>Zn(2+)</name>
        <dbReference type="ChEBI" id="CHEBI:29105"/>
    </ligand>
</feature>
<reference evidence="8" key="1">
    <citation type="journal article" date="2020" name="mSystems">
        <title>Genome- and Community-Level Interaction Insights into Carbon Utilization and Element Cycling Functions of Hydrothermarchaeota in Hydrothermal Sediment.</title>
        <authorList>
            <person name="Zhou Z."/>
            <person name="Liu Y."/>
            <person name="Xu W."/>
            <person name="Pan J."/>
            <person name="Luo Z.H."/>
            <person name="Li M."/>
        </authorList>
    </citation>
    <scope>NUCLEOTIDE SEQUENCE [LARGE SCALE GENOMIC DNA]</scope>
    <source>
        <strain evidence="8">SpSt-125</strain>
    </source>
</reference>